<dbReference type="Proteomes" id="UP000775547">
    <property type="component" value="Unassembled WGS sequence"/>
</dbReference>
<comment type="caution">
    <text evidence="1">The sequence shown here is derived from an EMBL/GenBank/DDBJ whole genome shotgun (WGS) entry which is preliminary data.</text>
</comment>
<protein>
    <submittedName>
        <fullName evidence="1">Uncharacterized protein</fullName>
    </submittedName>
</protein>
<reference evidence="1" key="2">
    <citation type="submission" date="2021-10" db="EMBL/GenBank/DDBJ databases">
        <title>Phylogenomics reveals ancestral predisposition of the termite-cultivated fungus Termitomyces towards a domesticated lifestyle.</title>
        <authorList>
            <person name="Auxier B."/>
            <person name="Grum-Grzhimaylo A."/>
            <person name="Cardenas M.E."/>
            <person name="Lodge J.D."/>
            <person name="Laessoe T."/>
            <person name="Pedersen O."/>
            <person name="Smith M.E."/>
            <person name="Kuyper T.W."/>
            <person name="Franco-Molano E.A."/>
            <person name="Baroni T.J."/>
            <person name="Aanen D.K."/>
        </authorList>
    </citation>
    <scope>NUCLEOTIDE SEQUENCE</scope>
    <source>
        <strain evidence="1">AP01</strain>
        <tissue evidence="1">Mycelium</tissue>
    </source>
</reference>
<keyword evidence="2" id="KW-1185">Reference proteome</keyword>
<reference evidence="1" key="1">
    <citation type="submission" date="2020-07" db="EMBL/GenBank/DDBJ databases">
        <authorList>
            <person name="Nieuwenhuis M."/>
            <person name="Van De Peppel L.J.J."/>
        </authorList>
    </citation>
    <scope>NUCLEOTIDE SEQUENCE</scope>
    <source>
        <strain evidence="1">AP01</strain>
        <tissue evidence="1">Mycelium</tissue>
    </source>
</reference>
<evidence type="ECO:0000313" key="1">
    <source>
        <dbReference type="EMBL" id="KAG5640295.1"/>
    </source>
</evidence>
<proteinExistence type="predicted"/>
<name>A0A9P7FZX2_9AGAR</name>
<evidence type="ECO:0000313" key="2">
    <source>
        <dbReference type="Proteomes" id="UP000775547"/>
    </source>
</evidence>
<accession>A0A9P7FZX2</accession>
<dbReference type="OrthoDB" id="3231188at2759"/>
<dbReference type="EMBL" id="JABCKV010000890">
    <property type="protein sequence ID" value="KAG5640295.1"/>
    <property type="molecule type" value="Genomic_DNA"/>
</dbReference>
<organism evidence="1 2">
    <name type="scientific">Asterophora parasitica</name>
    <dbReference type="NCBI Taxonomy" id="117018"/>
    <lineage>
        <taxon>Eukaryota</taxon>
        <taxon>Fungi</taxon>
        <taxon>Dikarya</taxon>
        <taxon>Basidiomycota</taxon>
        <taxon>Agaricomycotina</taxon>
        <taxon>Agaricomycetes</taxon>
        <taxon>Agaricomycetidae</taxon>
        <taxon>Agaricales</taxon>
        <taxon>Tricholomatineae</taxon>
        <taxon>Lyophyllaceae</taxon>
        <taxon>Asterophora</taxon>
    </lineage>
</organism>
<dbReference type="AlphaFoldDB" id="A0A9P7FZX2"/>
<sequence length="200" mass="23113">MVQDYSDFYDKFHGAAKTMRSALIDRLQKAAPNIFHLPSEVFRTNYDRKNVPELKRLHTWDQDSALSSKPPVLFPPCVREKGCKGYETKMFQSPEMFLLIKALLFGISSLDSEKVGGRATYGKQWGITNIDSLPFYTIPTFALLTVFIISEDAEFTSEGTKSKRHWEDYFDYLRLTFYRACGSHEFPNIMRMCQEIVFSG</sequence>
<gene>
    <name evidence="1" type="ORF">DXG03_009355</name>
</gene>